<keyword evidence="6" id="KW-0963">Cytoplasm</keyword>
<keyword evidence="7" id="KW-0645">Protease</keyword>
<dbReference type="InterPro" id="IPR005944">
    <property type="entry name" value="Pro_iminopeptidase"/>
</dbReference>
<evidence type="ECO:0000259" key="10">
    <source>
        <dbReference type="Pfam" id="PF00561"/>
    </source>
</evidence>
<dbReference type="SUPFAM" id="SSF53474">
    <property type="entry name" value="alpha/beta-Hydrolases"/>
    <property type="match status" value="1"/>
</dbReference>
<evidence type="ECO:0000256" key="8">
    <source>
        <dbReference type="ARBA" id="ARBA00022801"/>
    </source>
</evidence>
<name>A0A1J5S1S6_9ZZZZ</name>
<evidence type="ECO:0000256" key="6">
    <source>
        <dbReference type="ARBA" id="ARBA00022490"/>
    </source>
</evidence>
<dbReference type="PIRSF" id="PIRSF006431">
    <property type="entry name" value="Pept_S33"/>
    <property type="match status" value="1"/>
</dbReference>
<dbReference type="PANTHER" id="PTHR43722">
    <property type="entry name" value="PROLINE IMINOPEPTIDASE"/>
    <property type="match status" value="1"/>
</dbReference>
<comment type="catalytic activity">
    <reaction evidence="1">
        <text>Release of N-terminal proline from a peptide.</text>
        <dbReference type="EC" id="3.4.11.5"/>
    </reaction>
</comment>
<evidence type="ECO:0000256" key="3">
    <source>
        <dbReference type="ARBA" id="ARBA00010088"/>
    </source>
</evidence>
<feature type="domain" description="AB hydrolase-1" evidence="10">
    <location>
        <begin position="46"/>
        <end position="303"/>
    </location>
</feature>
<sequence>MIAKPCNAKSADSLFSQEQPFDAGLLPVGDGHRLAYTQRGNPQGIPVIVLHGGPGSGSSPLQASFFDPACYRVIQFDQRGSGLSEPSGETQHNRTELLLGDIETLRHHLGITRWLVVGGSWGATLGAVYAANNRANVTGVLFRGLFLTGEDDIQWFFKDAAADYPEAWLTFSRIAPQETRDNLLPWLYIVFNQGTDRIKTEAATAWFGWERVISGLPPTSVPEGDALHSLVQRYRLQSHYLLHRCWLGESAVLQSCANLSGLPVLFVHGDRDKVCRPQNSIKANAVCPGSLIKWAWGAGHDPFHPAMISAMRAGLDRFSEFGDFEISIGSEN</sequence>
<dbReference type="AlphaFoldDB" id="A0A1J5S1S6"/>
<dbReference type="PRINTS" id="PR00793">
    <property type="entry name" value="PROAMNOPTASE"/>
</dbReference>
<dbReference type="InterPro" id="IPR029058">
    <property type="entry name" value="AB_hydrolase_fold"/>
</dbReference>
<dbReference type="Pfam" id="PF00561">
    <property type="entry name" value="Abhydrolase_1"/>
    <property type="match status" value="1"/>
</dbReference>
<accession>A0A1J5S1S6</accession>
<evidence type="ECO:0000256" key="1">
    <source>
        <dbReference type="ARBA" id="ARBA00001585"/>
    </source>
</evidence>
<comment type="subcellular location">
    <subcellularLocation>
        <location evidence="2">Cytoplasm</location>
    </subcellularLocation>
</comment>
<evidence type="ECO:0000256" key="7">
    <source>
        <dbReference type="ARBA" id="ARBA00022670"/>
    </source>
</evidence>
<evidence type="ECO:0000256" key="9">
    <source>
        <dbReference type="ARBA" id="ARBA00029605"/>
    </source>
</evidence>
<evidence type="ECO:0000256" key="5">
    <source>
        <dbReference type="ARBA" id="ARBA00022438"/>
    </source>
</evidence>
<evidence type="ECO:0000313" key="11">
    <source>
        <dbReference type="EMBL" id="OIQ98095.1"/>
    </source>
</evidence>
<dbReference type="GO" id="GO:0004177">
    <property type="term" value="F:aminopeptidase activity"/>
    <property type="evidence" value="ECO:0007669"/>
    <property type="project" value="UniProtKB-KW"/>
</dbReference>
<proteinExistence type="inferred from homology"/>
<protein>
    <recommendedName>
        <fullName evidence="4">prolyl aminopeptidase</fullName>
        <ecNumber evidence="4">3.4.11.5</ecNumber>
    </recommendedName>
    <alternativeName>
        <fullName evidence="9">Prolyl aminopeptidase</fullName>
    </alternativeName>
</protein>
<keyword evidence="8 11" id="KW-0378">Hydrolase</keyword>
<organism evidence="11">
    <name type="scientific">mine drainage metagenome</name>
    <dbReference type="NCBI Taxonomy" id="410659"/>
    <lineage>
        <taxon>unclassified sequences</taxon>
        <taxon>metagenomes</taxon>
        <taxon>ecological metagenomes</taxon>
    </lineage>
</organism>
<dbReference type="InterPro" id="IPR000073">
    <property type="entry name" value="AB_hydrolase_1"/>
</dbReference>
<dbReference type="PANTHER" id="PTHR43722:SF1">
    <property type="entry name" value="PROLINE IMINOPEPTIDASE"/>
    <property type="match status" value="1"/>
</dbReference>
<comment type="caution">
    <text evidence="11">The sequence shown here is derived from an EMBL/GenBank/DDBJ whole genome shotgun (WGS) entry which is preliminary data.</text>
</comment>
<reference evidence="11" key="1">
    <citation type="submission" date="2016-10" db="EMBL/GenBank/DDBJ databases">
        <title>Sequence of Gallionella enrichment culture.</title>
        <authorList>
            <person name="Poehlein A."/>
            <person name="Muehling M."/>
            <person name="Daniel R."/>
        </authorList>
    </citation>
    <scope>NUCLEOTIDE SEQUENCE</scope>
</reference>
<comment type="similarity">
    <text evidence="3">Belongs to the peptidase S33 family.</text>
</comment>
<dbReference type="GO" id="GO:0006508">
    <property type="term" value="P:proteolysis"/>
    <property type="evidence" value="ECO:0007669"/>
    <property type="project" value="UniProtKB-KW"/>
</dbReference>
<evidence type="ECO:0000256" key="2">
    <source>
        <dbReference type="ARBA" id="ARBA00004496"/>
    </source>
</evidence>
<dbReference type="InterPro" id="IPR002410">
    <property type="entry name" value="Peptidase_S33"/>
</dbReference>
<keyword evidence="5 11" id="KW-0031">Aminopeptidase</keyword>
<dbReference type="GO" id="GO:0005737">
    <property type="term" value="C:cytoplasm"/>
    <property type="evidence" value="ECO:0007669"/>
    <property type="project" value="UniProtKB-SubCell"/>
</dbReference>
<dbReference type="EMBL" id="MLJW01000123">
    <property type="protein sequence ID" value="OIQ98095.1"/>
    <property type="molecule type" value="Genomic_DNA"/>
</dbReference>
<evidence type="ECO:0000256" key="4">
    <source>
        <dbReference type="ARBA" id="ARBA00012568"/>
    </source>
</evidence>
<gene>
    <name evidence="11" type="primary">pip_3</name>
    <name evidence="11" type="ORF">GALL_198590</name>
</gene>
<dbReference type="Gene3D" id="3.40.50.1820">
    <property type="entry name" value="alpha/beta hydrolase"/>
    <property type="match status" value="1"/>
</dbReference>
<dbReference type="EC" id="3.4.11.5" evidence="4"/>